<dbReference type="STRING" id="1195236.CTER_0066"/>
<evidence type="ECO:0000259" key="1">
    <source>
        <dbReference type="Pfam" id="PF00882"/>
    </source>
</evidence>
<dbReference type="PATRIC" id="fig|1195236.3.peg.67"/>
<dbReference type="Pfam" id="PF00882">
    <property type="entry name" value="Zn_dep_PLPC"/>
    <property type="match status" value="1"/>
</dbReference>
<comment type="caution">
    <text evidence="2">The sequence shown here is derived from an EMBL/GenBank/DDBJ whole genome shotgun (WGS) entry which is preliminary data.</text>
</comment>
<dbReference type="AlphaFoldDB" id="S0FPP8"/>
<feature type="domain" description="Phospholipase C/D" evidence="1">
    <location>
        <begin position="6"/>
        <end position="158"/>
    </location>
</feature>
<evidence type="ECO:0000313" key="2">
    <source>
        <dbReference type="EMBL" id="EMS74200.1"/>
    </source>
</evidence>
<evidence type="ECO:0000313" key="3">
    <source>
        <dbReference type="Proteomes" id="UP000014155"/>
    </source>
</evidence>
<sequence>MPNLVTHYLCGLEAIKALENQECKKLVHKHQNVFNLGTQGPDILFYYEIWPWSSKSIETNIGQTMHISKVNKVFGAFIDYIAGQSGYARDVLTVYLLGFICHNCMDSIGHPYIFYRSGFNIPEYINENLFLCYHRRFETSIDVLLCKKHLNKRVHEINCDRLIQVNETELNLIGEMYVSAVKKVFDSDIQKKKVRRAVREMQLVEKLLKDPHGIKKKLIGFFDKLIYRFPLYSSLIFPLEVKDGLDYLNLSHREWCMPFDNTIKSTKSFIDLFSDAVRRTQRLSNDLYNAIFNNNSNIYHVLELLGNNSYTTGVDCDMQAAFKYSDIIFD</sequence>
<organism evidence="2 3">
    <name type="scientific">Ruminiclostridium cellobioparum subsp. termitidis CT1112</name>
    <dbReference type="NCBI Taxonomy" id="1195236"/>
    <lineage>
        <taxon>Bacteria</taxon>
        <taxon>Bacillati</taxon>
        <taxon>Bacillota</taxon>
        <taxon>Clostridia</taxon>
        <taxon>Eubacteriales</taxon>
        <taxon>Oscillospiraceae</taxon>
        <taxon>Ruminiclostridium</taxon>
    </lineage>
</organism>
<reference evidence="2 3" key="1">
    <citation type="journal article" date="2013" name="Genome Announc.">
        <title>Draft Genome Sequence of the Cellulolytic, Mesophilic, Anaerobic Bacterium Clostridium termitidis Strain CT1112 (DSM 5398).</title>
        <authorList>
            <person name="Lal S."/>
            <person name="Ramachandran U."/>
            <person name="Zhang X."/>
            <person name="Munir R."/>
            <person name="Sparling R."/>
            <person name="Levin D.B."/>
        </authorList>
    </citation>
    <scope>NUCLEOTIDE SEQUENCE [LARGE SCALE GENOMIC DNA]</scope>
    <source>
        <strain evidence="2 3">CT1112</strain>
    </source>
</reference>
<keyword evidence="3" id="KW-1185">Reference proteome</keyword>
<name>S0FPP8_RUMCE</name>
<dbReference type="EMBL" id="AORV01000002">
    <property type="protein sequence ID" value="EMS74200.1"/>
    <property type="molecule type" value="Genomic_DNA"/>
</dbReference>
<protein>
    <recommendedName>
        <fullName evidence="1">Phospholipase C/D domain-containing protein</fullName>
    </recommendedName>
</protein>
<proteinExistence type="predicted"/>
<accession>S0FPP8</accession>
<dbReference type="eggNOG" id="ENOG502ZACX">
    <property type="taxonomic scope" value="Bacteria"/>
</dbReference>
<gene>
    <name evidence="2" type="ORF">CTER_0066</name>
</gene>
<dbReference type="RefSeq" id="WP_004622758.1">
    <property type="nucleotide sequence ID" value="NZ_AORV01000002.1"/>
</dbReference>
<dbReference type="Proteomes" id="UP000014155">
    <property type="component" value="Unassembled WGS sequence"/>
</dbReference>
<dbReference type="InterPro" id="IPR029002">
    <property type="entry name" value="PLPC/GPLD1"/>
</dbReference>